<sequence length="159" mass="17452">MIVRCNNGVKPASKAAAESKGFHLHTEEVKEEGKKEEARVAHLGVFIRLTSFWYSSKHTGHSISTPTTDLTAFSCRFSPQEGARPTVECGLPEKTTEIANCCLLAPRVQTSNLYAPCGLPPCLGALRSRRDQQGQETGRYKMLCRLPPAARIDHIATTI</sequence>
<protein>
    <submittedName>
        <fullName evidence="1">Minor capsid protein P3-RTD</fullName>
    </submittedName>
</protein>
<gene>
    <name evidence="1" type="primary">ORF3</name>
    <name evidence="1" type="synonym">ORF5</name>
    <name evidence="1" type="ORF">g.58176</name>
</gene>
<proteinExistence type="predicted"/>
<reference evidence="1" key="1">
    <citation type="submission" date="2015-07" db="EMBL/GenBank/DDBJ databases">
        <title>Transcriptome Assembly of Anthurium amnicola.</title>
        <authorList>
            <person name="Suzuki J."/>
        </authorList>
    </citation>
    <scope>NUCLEOTIDE SEQUENCE</scope>
</reference>
<name>A0A1D1XKP0_9ARAE</name>
<accession>A0A1D1XKP0</accession>
<evidence type="ECO:0000313" key="1">
    <source>
        <dbReference type="EMBL" id="JAT42881.1"/>
    </source>
</evidence>
<dbReference type="AlphaFoldDB" id="A0A1D1XKP0"/>
<dbReference type="EMBL" id="GDJX01025055">
    <property type="protein sequence ID" value="JAT42881.1"/>
    <property type="molecule type" value="Transcribed_RNA"/>
</dbReference>
<organism evidence="1">
    <name type="scientific">Anthurium amnicola</name>
    <dbReference type="NCBI Taxonomy" id="1678845"/>
    <lineage>
        <taxon>Eukaryota</taxon>
        <taxon>Viridiplantae</taxon>
        <taxon>Streptophyta</taxon>
        <taxon>Embryophyta</taxon>
        <taxon>Tracheophyta</taxon>
        <taxon>Spermatophyta</taxon>
        <taxon>Magnoliopsida</taxon>
        <taxon>Liliopsida</taxon>
        <taxon>Araceae</taxon>
        <taxon>Pothoideae</taxon>
        <taxon>Potheae</taxon>
        <taxon>Anthurium</taxon>
    </lineage>
</organism>